<comment type="caution">
    <text evidence="7">The sequence shown here is derived from an EMBL/GenBank/DDBJ whole genome shotgun (WGS) entry which is preliminary data.</text>
</comment>
<evidence type="ECO:0000313" key="8">
    <source>
        <dbReference type="Proteomes" id="UP001359485"/>
    </source>
</evidence>
<evidence type="ECO:0000259" key="6">
    <source>
        <dbReference type="PROSITE" id="PS51469"/>
    </source>
</evidence>
<name>A0ABR1AMX8_POLSC</name>
<accession>A0ABR1AMX8</accession>
<keyword evidence="2" id="KW-0812">Transmembrane</keyword>
<keyword evidence="8" id="KW-1185">Reference proteome</keyword>
<evidence type="ECO:0000313" key="7">
    <source>
        <dbReference type="EMBL" id="KAK6623850.1"/>
    </source>
</evidence>
<proteinExistence type="predicted"/>
<organism evidence="7 8">
    <name type="scientific">Polyplax serrata</name>
    <name type="common">Common mouse louse</name>
    <dbReference type="NCBI Taxonomy" id="468196"/>
    <lineage>
        <taxon>Eukaryota</taxon>
        <taxon>Metazoa</taxon>
        <taxon>Ecdysozoa</taxon>
        <taxon>Arthropoda</taxon>
        <taxon>Hexapoda</taxon>
        <taxon>Insecta</taxon>
        <taxon>Pterygota</taxon>
        <taxon>Neoptera</taxon>
        <taxon>Paraneoptera</taxon>
        <taxon>Psocodea</taxon>
        <taxon>Troctomorpha</taxon>
        <taxon>Phthiraptera</taxon>
        <taxon>Anoplura</taxon>
        <taxon>Polyplacidae</taxon>
        <taxon>Polyplax</taxon>
    </lineage>
</organism>
<evidence type="ECO:0000256" key="2">
    <source>
        <dbReference type="ARBA" id="ARBA00022692"/>
    </source>
</evidence>
<dbReference type="InterPro" id="IPR012919">
    <property type="entry name" value="SUN_dom"/>
</dbReference>
<keyword evidence="3" id="KW-1133">Transmembrane helix</keyword>
<feature type="coiled-coil region" evidence="5">
    <location>
        <begin position="239"/>
        <end position="270"/>
    </location>
</feature>
<dbReference type="PROSITE" id="PS51469">
    <property type="entry name" value="SUN"/>
    <property type="match status" value="1"/>
</dbReference>
<comment type="subcellular location">
    <subcellularLocation>
        <location evidence="1">Membrane</location>
    </subcellularLocation>
</comment>
<keyword evidence="5" id="KW-0175">Coiled coil</keyword>
<dbReference type="PANTHER" id="PTHR12911:SF8">
    <property type="entry name" value="KLAROID PROTEIN-RELATED"/>
    <property type="match status" value="1"/>
</dbReference>
<dbReference type="InterPro" id="IPR045119">
    <property type="entry name" value="SUN1-5"/>
</dbReference>
<sequence>MVEGQRKEYTNNWRVKGTLIICKKSPVVEPGEPKETTTVSFWLLRGDDTYAMMSQQYKKLDLKTSGFLTTFENTLKPIWRSGYIAYKRAEASAACYMSDSWERLMLPFDHMGNWTQEKLSGVASVWGTLCQGIITILNLFRDAFLNLCLFLAGFFTDLANHMPNLFSRIYYGLADFLVWIYSGLRGAVLNVGSLVYWLMFAPRETANASTIPRESCYNQQAIDKLSSEIADFKSITWDLSNIKKKVDELELALRREKESLQNRNEAFDKRLAENHLTLQKYQASINHALLSAKRPGQVSDSTMQYFLDNHSNELKQWILQNFLLKTDTPSNLDEGKIALLIAKYSNKSGDDLLALQDEFRRFIVHHKSDLEALRKDFSSLAANHVEGGDVSVAYIKKLVGDAIKLYDADKTGRADYALETAGGQVHSIRCTETYIASPKSYILLGWAVYTKASSPRDAINPGMAAGQCWAFVGSQGFLVLQLSHTIEVTGFTMEHISRLLVAKGHIESAPKNFSMWGLKNEYDAEPHLFGEYTYLDNDETLQYFPVMYPTSNRYNMVELKITSNHGNPNYTCLYRIRVHGELRPIKV</sequence>
<evidence type="ECO:0000256" key="3">
    <source>
        <dbReference type="ARBA" id="ARBA00022989"/>
    </source>
</evidence>
<gene>
    <name evidence="7" type="ORF">RUM44_010706</name>
</gene>
<dbReference type="Pfam" id="PF07738">
    <property type="entry name" value="Sad1_UNC"/>
    <property type="match status" value="1"/>
</dbReference>
<keyword evidence="4" id="KW-0472">Membrane</keyword>
<reference evidence="7 8" key="1">
    <citation type="submission" date="2023-09" db="EMBL/GenBank/DDBJ databases">
        <title>Genomes of two closely related lineages of the louse Polyplax serrata with different host specificities.</title>
        <authorList>
            <person name="Martinu J."/>
            <person name="Tarabai H."/>
            <person name="Stefka J."/>
            <person name="Hypsa V."/>
        </authorList>
    </citation>
    <scope>NUCLEOTIDE SEQUENCE [LARGE SCALE GENOMIC DNA]</scope>
    <source>
        <strain evidence="7">98ZLc_SE</strain>
    </source>
</reference>
<dbReference type="PANTHER" id="PTHR12911">
    <property type="entry name" value="SAD1/UNC-84-LIKE PROTEIN-RELATED"/>
    <property type="match status" value="1"/>
</dbReference>
<protein>
    <recommendedName>
        <fullName evidence="6">SUN domain-containing protein</fullName>
    </recommendedName>
</protein>
<evidence type="ECO:0000256" key="5">
    <source>
        <dbReference type="SAM" id="Coils"/>
    </source>
</evidence>
<evidence type="ECO:0000256" key="4">
    <source>
        <dbReference type="ARBA" id="ARBA00023136"/>
    </source>
</evidence>
<evidence type="ECO:0000256" key="1">
    <source>
        <dbReference type="ARBA" id="ARBA00004370"/>
    </source>
</evidence>
<dbReference type="Proteomes" id="UP001359485">
    <property type="component" value="Unassembled WGS sequence"/>
</dbReference>
<dbReference type="Gene3D" id="2.60.120.260">
    <property type="entry name" value="Galactose-binding domain-like"/>
    <property type="match status" value="1"/>
</dbReference>
<dbReference type="EMBL" id="JAWJWF010000046">
    <property type="protein sequence ID" value="KAK6623850.1"/>
    <property type="molecule type" value="Genomic_DNA"/>
</dbReference>
<feature type="domain" description="SUN" evidence="6">
    <location>
        <begin position="422"/>
        <end position="583"/>
    </location>
</feature>